<evidence type="ECO:0000313" key="10">
    <source>
        <dbReference type="Proteomes" id="UP000260812"/>
    </source>
</evidence>
<feature type="transmembrane region" description="Helical" evidence="7">
    <location>
        <begin position="173"/>
        <end position="194"/>
    </location>
</feature>
<evidence type="ECO:0000256" key="5">
    <source>
        <dbReference type="ARBA" id="ARBA00022989"/>
    </source>
</evidence>
<dbReference type="CDD" id="cd06261">
    <property type="entry name" value="TM_PBP2"/>
    <property type="match status" value="1"/>
</dbReference>
<feature type="domain" description="ABC transmembrane type-1" evidence="8">
    <location>
        <begin position="83"/>
        <end position="300"/>
    </location>
</feature>
<dbReference type="SUPFAM" id="SSF161098">
    <property type="entry name" value="MetI-like"/>
    <property type="match status" value="1"/>
</dbReference>
<dbReference type="InterPro" id="IPR000515">
    <property type="entry name" value="MetI-like"/>
</dbReference>
<evidence type="ECO:0000313" key="9">
    <source>
        <dbReference type="EMBL" id="RGE55855.1"/>
    </source>
</evidence>
<keyword evidence="3" id="KW-1003">Cell membrane</keyword>
<evidence type="ECO:0000256" key="7">
    <source>
        <dbReference type="SAM" id="Phobius"/>
    </source>
</evidence>
<dbReference type="GO" id="GO:0055085">
    <property type="term" value="P:transmembrane transport"/>
    <property type="evidence" value="ECO:0007669"/>
    <property type="project" value="InterPro"/>
</dbReference>
<keyword evidence="2" id="KW-0813">Transport</keyword>
<dbReference type="PROSITE" id="PS50928">
    <property type="entry name" value="ABC_TM1"/>
    <property type="match status" value="1"/>
</dbReference>
<dbReference type="AlphaFoldDB" id="A0A3E3HVV0"/>
<dbReference type="InterPro" id="IPR035906">
    <property type="entry name" value="MetI-like_sf"/>
</dbReference>
<protein>
    <submittedName>
        <fullName evidence="9">Sugar ABC transporter permease</fullName>
    </submittedName>
</protein>
<feature type="transmembrane region" description="Helical" evidence="7">
    <location>
        <begin position="123"/>
        <end position="143"/>
    </location>
</feature>
<dbReference type="InterPro" id="IPR050809">
    <property type="entry name" value="UgpAE/MalFG_permease"/>
</dbReference>
<proteinExistence type="predicted"/>
<organism evidence="9 10">
    <name type="scientific">Eisenbergiella massiliensis</name>
    <dbReference type="NCBI Taxonomy" id="1720294"/>
    <lineage>
        <taxon>Bacteria</taxon>
        <taxon>Bacillati</taxon>
        <taxon>Bacillota</taxon>
        <taxon>Clostridia</taxon>
        <taxon>Lachnospirales</taxon>
        <taxon>Lachnospiraceae</taxon>
        <taxon>Eisenbergiella</taxon>
    </lineage>
</organism>
<feature type="transmembrane region" description="Helical" evidence="7">
    <location>
        <begin position="279"/>
        <end position="304"/>
    </location>
</feature>
<feature type="transmembrane region" description="Helical" evidence="7">
    <location>
        <begin position="21"/>
        <end position="48"/>
    </location>
</feature>
<evidence type="ECO:0000256" key="2">
    <source>
        <dbReference type="ARBA" id="ARBA00022448"/>
    </source>
</evidence>
<evidence type="ECO:0000256" key="4">
    <source>
        <dbReference type="ARBA" id="ARBA00022692"/>
    </source>
</evidence>
<dbReference type="Proteomes" id="UP000260812">
    <property type="component" value="Unassembled WGS sequence"/>
</dbReference>
<feature type="transmembrane region" description="Helical" evidence="7">
    <location>
        <begin position="87"/>
        <end position="111"/>
    </location>
</feature>
<dbReference type="PANTHER" id="PTHR43227">
    <property type="entry name" value="BLL4140 PROTEIN"/>
    <property type="match status" value="1"/>
</dbReference>
<name>A0A3E3HVV0_9FIRM</name>
<evidence type="ECO:0000256" key="1">
    <source>
        <dbReference type="ARBA" id="ARBA00004651"/>
    </source>
</evidence>
<dbReference type="EMBL" id="QVLV01000035">
    <property type="protein sequence ID" value="RGE55855.1"/>
    <property type="molecule type" value="Genomic_DNA"/>
</dbReference>
<evidence type="ECO:0000256" key="6">
    <source>
        <dbReference type="ARBA" id="ARBA00023136"/>
    </source>
</evidence>
<keyword evidence="10" id="KW-1185">Reference proteome</keyword>
<keyword evidence="4 7" id="KW-0812">Transmembrane</keyword>
<dbReference type="GO" id="GO:0005886">
    <property type="term" value="C:plasma membrane"/>
    <property type="evidence" value="ECO:0007669"/>
    <property type="project" value="UniProtKB-SubCell"/>
</dbReference>
<sequence>MAASGKGRGKSFFHELKKSRILLLMLLPAVVTIFIFAYLPMGGMILAFKNFNYKDGIWGSPWTEGLFDNFKFFFLSGKAFSVTANTFLYNLSFIAVNTFLAVLFAIILSEAGNKHFKKLTQSAIFLPYFVSWVIVGTIAYNLLNYENGVINGILGMLGMEPVNIYANGPAWRIIIVIFNAWKSVGYSMVVYLAAVTGVDMQLHESAKIDGANIFQRVRHVTFPAILPTVVTMVLLDVSKIFRGNLDLFYQLVGKNGALYDSTDVIDTFVFRSLLETSDIGMAASAGFYQSILCFATIMLVNGIVKRVQSDYALF</sequence>
<keyword evidence="6 7" id="KW-0472">Membrane</keyword>
<dbReference type="Gene3D" id="1.10.3720.10">
    <property type="entry name" value="MetI-like"/>
    <property type="match status" value="1"/>
</dbReference>
<dbReference type="RefSeq" id="WP_102287697.1">
    <property type="nucleotide sequence ID" value="NZ_JBKUNB010000001.1"/>
</dbReference>
<evidence type="ECO:0000256" key="3">
    <source>
        <dbReference type="ARBA" id="ARBA00022475"/>
    </source>
</evidence>
<gene>
    <name evidence="9" type="ORF">DXC51_27265</name>
</gene>
<comment type="caution">
    <text evidence="9">The sequence shown here is derived from an EMBL/GenBank/DDBJ whole genome shotgun (WGS) entry which is preliminary data.</text>
</comment>
<comment type="subcellular location">
    <subcellularLocation>
        <location evidence="1">Cell membrane</location>
        <topology evidence="1">Multi-pass membrane protein</topology>
    </subcellularLocation>
</comment>
<dbReference type="PANTHER" id="PTHR43227:SF11">
    <property type="entry name" value="BLL4140 PROTEIN"/>
    <property type="match status" value="1"/>
</dbReference>
<accession>A0A3E3HVV0</accession>
<evidence type="ECO:0000259" key="8">
    <source>
        <dbReference type="PROSITE" id="PS50928"/>
    </source>
</evidence>
<keyword evidence="5 7" id="KW-1133">Transmembrane helix</keyword>
<dbReference type="GeneID" id="97990450"/>
<reference evidence="9" key="1">
    <citation type="submission" date="2018-08" db="EMBL/GenBank/DDBJ databases">
        <title>A genome reference for cultivated species of the human gut microbiota.</title>
        <authorList>
            <person name="Zou Y."/>
            <person name="Xue W."/>
            <person name="Luo G."/>
        </authorList>
    </citation>
    <scope>NUCLEOTIDE SEQUENCE [LARGE SCALE GENOMIC DNA]</scope>
    <source>
        <strain evidence="9">TF05-5AC</strain>
    </source>
</reference>